<dbReference type="InterPro" id="IPR036779">
    <property type="entry name" value="LysM_dom_sf"/>
</dbReference>
<reference evidence="2" key="2">
    <citation type="journal article" date="2021" name="PeerJ">
        <title>Extensive microbial diversity within the chicken gut microbiome revealed by metagenomics and culture.</title>
        <authorList>
            <person name="Gilroy R."/>
            <person name="Ravi A."/>
            <person name="Getino M."/>
            <person name="Pursley I."/>
            <person name="Horton D.L."/>
            <person name="Alikhan N.F."/>
            <person name="Baker D."/>
            <person name="Gharbi K."/>
            <person name="Hall N."/>
            <person name="Watson M."/>
            <person name="Adriaenssens E.M."/>
            <person name="Foster-Nyarko E."/>
            <person name="Jarju S."/>
            <person name="Secka A."/>
            <person name="Antonio M."/>
            <person name="Oren A."/>
            <person name="Chaudhuri R.R."/>
            <person name="La Ragione R."/>
            <person name="Hildebrand F."/>
            <person name="Pallen M.J."/>
        </authorList>
    </citation>
    <scope>NUCLEOTIDE SEQUENCE</scope>
    <source>
        <strain evidence="2">C6-149</strain>
    </source>
</reference>
<protein>
    <submittedName>
        <fullName evidence="2">LysM peptidoglycan-binding domain-containing protein</fullName>
    </submittedName>
</protein>
<dbReference type="AlphaFoldDB" id="A0A9D9H824"/>
<organism evidence="2 3">
    <name type="scientific">Candidatus Gallilactobacillus intestinavium</name>
    <dbReference type="NCBI Taxonomy" id="2840838"/>
    <lineage>
        <taxon>Bacteria</taxon>
        <taxon>Bacillati</taxon>
        <taxon>Bacillota</taxon>
        <taxon>Bacilli</taxon>
        <taxon>Lactobacillales</taxon>
        <taxon>Lactobacillaceae</taxon>
        <taxon>Lactobacillaceae incertae sedis</taxon>
        <taxon>Candidatus Gallilactobacillus</taxon>
    </lineage>
</organism>
<comment type="caution">
    <text evidence="2">The sequence shown here is derived from an EMBL/GenBank/DDBJ whole genome shotgun (WGS) entry which is preliminary data.</text>
</comment>
<dbReference type="InterPro" id="IPR018392">
    <property type="entry name" value="LysM"/>
</dbReference>
<name>A0A9D9H824_9LACO</name>
<dbReference type="InterPro" id="IPR023346">
    <property type="entry name" value="Lysozyme-like_dom_sf"/>
</dbReference>
<dbReference type="Gene3D" id="3.10.350.10">
    <property type="entry name" value="LysM domain"/>
    <property type="match status" value="1"/>
</dbReference>
<feature type="domain" description="LysM" evidence="1">
    <location>
        <begin position="27"/>
        <end position="71"/>
    </location>
</feature>
<evidence type="ECO:0000313" key="2">
    <source>
        <dbReference type="EMBL" id="MBO8441059.1"/>
    </source>
</evidence>
<proteinExistence type="predicted"/>
<dbReference type="Proteomes" id="UP000823614">
    <property type="component" value="Unassembled WGS sequence"/>
</dbReference>
<gene>
    <name evidence="2" type="ORF">IAA89_01215</name>
</gene>
<dbReference type="EMBL" id="JADIMP010000022">
    <property type="protein sequence ID" value="MBO8441059.1"/>
    <property type="molecule type" value="Genomic_DNA"/>
</dbReference>
<accession>A0A9D9H824</accession>
<evidence type="ECO:0000259" key="1">
    <source>
        <dbReference type="PROSITE" id="PS51782"/>
    </source>
</evidence>
<evidence type="ECO:0000313" key="3">
    <source>
        <dbReference type="Proteomes" id="UP000823614"/>
    </source>
</evidence>
<reference evidence="2" key="1">
    <citation type="submission" date="2020-10" db="EMBL/GenBank/DDBJ databases">
        <authorList>
            <person name="Gilroy R."/>
        </authorList>
    </citation>
    <scope>NUCLEOTIDE SEQUENCE</scope>
    <source>
        <strain evidence="2">C6-149</strain>
    </source>
</reference>
<dbReference type="SUPFAM" id="SSF53955">
    <property type="entry name" value="Lysozyme-like"/>
    <property type="match status" value="1"/>
</dbReference>
<dbReference type="PROSITE" id="PS51782">
    <property type="entry name" value="LYSM"/>
    <property type="match status" value="1"/>
</dbReference>
<sequence length="163" mass="18342">MKIKRILIIISSLITLYSCGTIHVNADIVLVNKQNTIKSITHKYKISKQKLLEINHLDRNHKFKIGETLITPSKNKPENQKSVYEQFIDAGGTPQLWADVVLPESHGNPNATSPNGYHGLGQTKQSWGFGSIKNQTQGMINYAINKYGSIEAAIVFRQSHGWW</sequence>
<dbReference type="PROSITE" id="PS51257">
    <property type="entry name" value="PROKAR_LIPOPROTEIN"/>
    <property type="match status" value="1"/>
</dbReference>